<dbReference type="AlphaFoldDB" id="A0AAV8ZRA2"/>
<dbReference type="Gene3D" id="3.40.50.1820">
    <property type="entry name" value="alpha/beta hydrolase"/>
    <property type="match status" value="1"/>
</dbReference>
<dbReference type="PANTHER" id="PTHR11005">
    <property type="entry name" value="LYSOSOMAL ACID LIPASE-RELATED"/>
    <property type="match status" value="1"/>
</dbReference>
<dbReference type="SUPFAM" id="SSF53474">
    <property type="entry name" value="alpha/beta-Hydrolases"/>
    <property type="match status" value="1"/>
</dbReference>
<evidence type="ECO:0000259" key="1">
    <source>
        <dbReference type="Pfam" id="PF04083"/>
    </source>
</evidence>
<dbReference type="Pfam" id="PF04083">
    <property type="entry name" value="Abhydro_lipase"/>
    <property type="match status" value="1"/>
</dbReference>
<feature type="domain" description="Partial AB-hydrolase lipase" evidence="1">
    <location>
        <begin position="5"/>
        <end position="61"/>
    </location>
</feature>
<dbReference type="InterPro" id="IPR029058">
    <property type="entry name" value="AB_hydrolase_fold"/>
</dbReference>
<keyword evidence="3" id="KW-1185">Reference proteome</keyword>
<name>A0AAV8ZRA2_9CUCU</name>
<sequence>MFILIAKRYGYPMKTYKVITEDGYILTLFRIPHNNTDIKKPRQPVLLQHGIVASAIFWILQGQESLGMYHFMIKTINKYAVYQ</sequence>
<organism evidence="2 3">
    <name type="scientific">Rhamnusium bicolor</name>
    <dbReference type="NCBI Taxonomy" id="1586634"/>
    <lineage>
        <taxon>Eukaryota</taxon>
        <taxon>Metazoa</taxon>
        <taxon>Ecdysozoa</taxon>
        <taxon>Arthropoda</taxon>
        <taxon>Hexapoda</taxon>
        <taxon>Insecta</taxon>
        <taxon>Pterygota</taxon>
        <taxon>Neoptera</taxon>
        <taxon>Endopterygota</taxon>
        <taxon>Coleoptera</taxon>
        <taxon>Polyphaga</taxon>
        <taxon>Cucujiformia</taxon>
        <taxon>Chrysomeloidea</taxon>
        <taxon>Cerambycidae</taxon>
        <taxon>Lepturinae</taxon>
        <taxon>Rhagiini</taxon>
        <taxon>Rhamnusium</taxon>
    </lineage>
</organism>
<evidence type="ECO:0000313" key="2">
    <source>
        <dbReference type="EMBL" id="KAJ8967494.1"/>
    </source>
</evidence>
<dbReference type="InterPro" id="IPR006693">
    <property type="entry name" value="AB_hydrolase_lipase"/>
</dbReference>
<reference evidence="2" key="1">
    <citation type="journal article" date="2023" name="Insect Mol. Biol.">
        <title>Genome sequencing provides insights into the evolution of gene families encoding plant cell wall-degrading enzymes in longhorned beetles.</title>
        <authorList>
            <person name="Shin N.R."/>
            <person name="Okamura Y."/>
            <person name="Kirsch R."/>
            <person name="Pauchet Y."/>
        </authorList>
    </citation>
    <scope>NUCLEOTIDE SEQUENCE</scope>
    <source>
        <strain evidence="2">RBIC_L_NR</strain>
    </source>
</reference>
<evidence type="ECO:0000313" key="3">
    <source>
        <dbReference type="Proteomes" id="UP001162156"/>
    </source>
</evidence>
<dbReference type="EMBL" id="JANEYF010000851">
    <property type="protein sequence ID" value="KAJ8967494.1"/>
    <property type="molecule type" value="Genomic_DNA"/>
</dbReference>
<dbReference type="GO" id="GO:0006629">
    <property type="term" value="P:lipid metabolic process"/>
    <property type="evidence" value="ECO:0007669"/>
    <property type="project" value="InterPro"/>
</dbReference>
<dbReference type="Proteomes" id="UP001162156">
    <property type="component" value="Unassembled WGS sequence"/>
</dbReference>
<accession>A0AAV8ZRA2</accession>
<proteinExistence type="predicted"/>
<comment type="caution">
    <text evidence="2">The sequence shown here is derived from an EMBL/GenBank/DDBJ whole genome shotgun (WGS) entry which is preliminary data.</text>
</comment>
<protein>
    <recommendedName>
        <fullName evidence="1">Partial AB-hydrolase lipase domain-containing protein</fullName>
    </recommendedName>
</protein>
<gene>
    <name evidence="2" type="ORF">NQ314_002809</name>
</gene>